<organism evidence="2 3">
    <name type="scientific">Psophia crepitans</name>
    <name type="common">common trumpeter</name>
    <dbReference type="NCBI Taxonomy" id="54359"/>
    <lineage>
        <taxon>Eukaryota</taxon>
        <taxon>Metazoa</taxon>
        <taxon>Chordata</taxon>
        <taxon>Craniata</taxon>
        <taxon>Vertebrata</taxon>
        <taxon>Euteleostomi</taxon>
        <taxon>Archelosauria</taxon>
        <taxon>Archosauria</taxon>
        <taxon>Dinosauria</taxon>
        <taxon>Saurischia</taxon>
        <taxon>Theropoda</taxon>
        <taxon>Coelurosauria</taxon>
        <taxon>Aves</taxon>
        <taxon>Neognathae</taxon>
        <taxon>Neoaves</taxon>
        <taxon>Gruiformes</taxon>
        <taxon>Psophiidae</taxon>
        <taxon>Psophia</taxon>
    </lineage>
</organism>
<feature type="region of interest" description="Disordered" evidence="1">
    <location>
        <begin position="104"/>
        <end position="131"/>
    </location>
</feature>
<dbReference type="Proteomes" id="UP000587472">
    <property type="component" value="Unassembled WGS sequence"/>
</dbReference>
<feature type="non-terminal residue" evidence="2">
    <location>
        <position position="1"/>
    </location>
</feature>
<feature type="compositionally biased region" description="Low complexity" evidence="1">
    <location>
        <begin position="297"/>
        <end position="308"/>
    </location>
</feature>
<keyword evidence="3" id="KW-1185">Reference proteome</keyword>
<evidence type="ECO:0000313" key="3">
    <source>
        <dbReference type="Proteomes" id="UP000587472"/>
    </source>
</evidence>
<evidence type="ECO:0000256" key="1">
    <source>
        <dbReference type="SAM" id="MobiDB-lite"/>
    </source>
</evidence>
<feature type="region of interest" description="Disordered" evidence="1">
    <location>
        <begin position="1"/>
        <end position="26"/>
    </location>
</feature>
<evidence type="ECO:0000313" key="2">
    <source>
        <dbReference type="EMBL" id="NXJ00690.1"/>
    </source>
</evidence>
<accession>A0A7K9XUL6</accession>
<gene>
    <name evidence="2" type="primary">Nkx11</name>
    <name evidence="2" type="ORF">PSOCRE_R13592</name>
</gene>
<sequence>GELPLYSCPGNRDRQGDSQSNTPGQEGAVAALPMVHRTTSFSVLDILDPNKFNSKRRQCAVLYKSVGTEFTLGAEDKPEDSGTELAEQKALAEDFDTCKKSADLIRSDKRSNQAEKGLKTPEQKPANLPPMRRFPSLKSLKARWYLCCPLPKHGWLGPPAGSSPLPAPHSPPRLCRTPAPPTAFPKAFPAPERSVGALTAVGRGSVPYPGGCQVLPKMGSAVGAVLVKAPRVGQPFPRPRAPGPGTALVVAPSPVLAASERLRALSPQRSPGAGQADERRSAQSGGCGAAAFHPRARAPGEPGRAAPLPEHPCPNSSGGGSAPRAEPVSSLRPQAVGGRAGGDPGLVCAAQLPFLPSPAVLSPFVLGSQTYGAPAFYTPHL</sequence>
<reference evidence="2 3" key="1">
    <citation type="submission" date="2019-09" db="EMBL/GenBank/DDBJ databases">
        <title>Bird 10,000 Genomes (B10K) Project - Family phase.</title>
        <authorList>
            <person name="Zhang G."/>
        </authorList>
    </citation>
    <scope>NUCLEOTIDE SEQUENCE [LARGE SCALE GENOMIC DNA]</scope>
    <source>
        <strain evidence="2">B10K-DU-001-60</strain>
        <tissue evidence="2">Muscle</tissue>
    </source>
</reference>
<feature type="region of interest" description="Disordered" evidence="1">
    <location>
        <begin position="265"/>
        <end position="339"/>
    </location>
</feature>
<protein>
    <submittedName>
        <fullName evidence="2">NKX11 protein</fullName>
    </submittedName>
</protein>
<dbReference type="EMBL" id="VWZZ01007013">
    <property type="protein sequence ID" value="NXJ00690.1"/>
    <property type="molecule type" value="Genomic_DNA"/>
</dbReference>
<dbReference type="AlphaFoldDB" id="A0A7K9XUL6"/>
<comment type="caution">
    <text evidence="2">The sequence shown here is derived from an EMBL/GenBank/DDBJ whole genome shotgun (WGS) entry which is preliminary data.</text>
</comment>
<name>A0A7K9XUL6_9GRUI</name>
<feature type="non-terminal residue" evidence="2">
    <location>
        <position position="381"/>
    </location>
</feature>
<proteinExistence type="predicted"/>
<feature type="compositionally biased region" description="Basic and acidic residues" evidence="1">
    <location>
        <begin position="104"/>
        <end position="122"/>
    </location>
</feature>